<dbReference type="Gene3D" id="3.40.50.300">
    <property type="entry name" value="P-loop containing nucleotide triphosphate hydrolases"/>
    <property type="match status" value="1"/>
</dbReference>
<dbReference type="InterPro" id="IPR027417">
    <property type="entry name" value="P-loop_NTPase"/>
</dbReference>
<feature type="region of interest" description="Disordered" evidence="4">
    <location>
        <begin position="41"/>
        <end position="96"/>
    </location>
</feature>
<feature type="repeat" description="ANK" evidence="3">
    <location>
        <begin position="917"/>
        <end position="949"/>
    </location>
</feature>
<name>A0A8H6ZN43_9AGAR</name>
<evidence type="ECO:0000256" key="4">
    <source>
        <dbReference type="SAM" id="MobiDB-lite"/>
    </source>
</evidence>
<feature type="repeat" description="ANK" evidence="3">
    <location>
        <begin position="950"/>
        <end position="982"/>
    </location>
</feature>
<feature type="repeat" description="ANK" evidence="3">
    <location>
        <begin position="786"/>
        <end position="818"/>
    </location>
</feature>
<dbReference type="EMBL" id="JACAZH010000001">
    <property type="protein sequence ID" value="KAF7378485.1"/>
    <property type="molecule type" value="Genomic_DNA"/>
</dbReference>
<evidence type="ECO:0000256" key="1">
    <source>
        <dbReference type="ARBA" id="ARBA00022737"/>
    </source>
</evidence>
<dbReference type="InterPro" id="IPR056884">
    <property type="entry name" value="NPHP3-like_N"/>
</dbReference>
<sequence>MPAAPNDQVQPADINLPLIRANENRRIGIGELLKSVDDMSAPATPRQTFNHNSDSGQRLTSLTPDPDNAIVITHVSGGTGGAGGSGGREGGSGGVGKGPSFQATNMHVMIQKQSAEDREIINWTSPINFFPRQADILAGRQPGTGEWLLQESLFKRWKACEIRALWCHGMPGAGKTVLASIVVDHLQTNLAEEKAGVAVLYLDHRATETQSPTNLLAALWHQLACERPVSSRVHEIYKKHYPRGMRPSRTEVDCVLGSVISEYKRVFIIVDALDEYPEELRNTLLHDLWNLGPAVRLMLTSRPHISIDHIILNIESLEIRANEEDIRKYLEGQIRDSPRLSRHIQKSPALRELIEDKIVKRSDGMFLLAKLHIDSIVNKLNVAAIQDALNKLSTNLHGAYHDIVERINRASEEERQLAWRTLSWVLNAKTPLRHSWLQAALAVDPDSTELDPNRQTDIDLILSLCAGLVVIDKVDDKVRLIHYTTQTYLQDHVHTSMFPRPPSEITLTCFTYMSLVFRAFPNLLRNEYLLFTYNPFLHYAVEYCLVHARGRPEIDVKGAILSFLADCTVWWRLWNWKHGGRQSPPDKLQIALAFHLEQISSHIIQQDGPGNLLQEAASRGATDTVRILLRNGASEENEGGALQEAVTRGHQEIVGLLLVHDAEKHCNSTVLQGNGNTESTGLEHRNRYGTSLCQAAWMGNEAIMMLLIQHGADINAKDGQCVSALQAVSWKGHEAAVKLLLKHGVDVNAEGGGYGCALQLASMRGHEIIVKMLLEYGANINGGGGKHGNALQSASERGHEPVVRVLLKHGVDVNAAGGEYGSALQAASWEGHEGIVRLLLEHGADINAADGEYGSALEGASRRGHAAVVKLLLQHTDINARGAKYDNILQAASEEGHEAVVKMILELSTEVNAGDGKYSSMLQVASERGHEALVRVLLEHGVDVNAGGGEYGSALQAASWNGHEAIVRLLLELGANVNARIGKYGNSLQAASWHGHGGVVKVLLEHGADVNAGGGKSCTALQLASVRGHQAVVELLLSHGADVNAADGEYGSALQLASERGHEAVVKLLLDIGADVNASYYGGGALQLASARGHVAVVELLLEYGADVNAEDDIYGSALQSASMGGHEAVVKLLLRFDADVNAENGMYGSALQLASAGGHEAIVNLLLYFGRDIDAEDGM</sequence>
<keyword evidence="1" id="KW-0677">Repeat</keyword>
<comment type="caution">
    <text evidence="6">The sequence shown here is derived from an EMBL/GenBank/DDBJ whole genome shotgun (WGS) entry which is preliminary data.</text>
</comment>
<keyword evidence="7" id="KW-1185">Reference proteome</keyword>
<feature type="repeat" description="ANK" evidence="3">
    <location>
        <begin position="687"/>
        <end position="719"/>
    </location>
</feature>
<protein>
    <submittedName>
        <fullName evidence="6">Ankyrin repeat domain containing protein</fullName>
    </submittedName>
</protein>
<dbReference type="AlphaFoldDB" id="A0A8H6ZN43"/>
<dbReference type="InterPro" id="IPR007111">
    <property type="entry name" value="NACHT_NTPase"/>
</dbReference>
<dbReference type="PROSITE" id="PS50837">
    <property type="entry name" value="NACHT"/>
    <property type="match status" value="1"/>
</dbReference>
<dbReference type="Pfam" id="PF22939">
    <property type="entry name" value="WHD_GPIID"/>
    <property type="match status" value="1"/>
</dbReference>
<feature type="compositionally biased region" description="Gly residues" evidence="4">
    <location>
        <begin position="77"/>
        <end position="96"/>
    </location>
</feature>
<feature type="domain" description="NACHT" evidence="5">
    <location>
        <begin position="163"/>
        <end position="303"/>
    </location>
</feature>
<evidence type="ECO:0000256" key="3">
    <source>
        <dbReference type="PROSITE-ProRule" id="PRU00023"/>
    </source>
</evidence>
<feature type="repeat" description="ANK" evidence="3">
    <location>
        <begin position="1081"/>
        <end position="1113"/>
    </location>
</feature>
<dbReference type="PRINTS" id="PR01415">
    <property type="entry name" value="ANKYRIN"/>
</dbReference>
<gene>
    <name evidence="6" type="ORF">MSAN_00275900</name>
</gene>
<evidence type="ECO:0000313" key="6">
    <source>
        <dbReference type="EMBL" id="KAF7378485.1"/>
    </source>
</evidence>
<feature type="repeat" description="ANK" evidence="3">
    <location>
        <begin position="757"/>
        <end position="781"/>
    </location>
</feature>
<dbReference type="InterPro" id="IPR036770">
    <property type="entry name" value="Ankyrin_rpt-contain_sf"/>
</dbReference>
<evidence type="ECO:0000313" key="7">
    <source>
        <dbReference type="Proteomes" id="UP000623467"/>
    </source>
</evidence>
<evidence type="ECO:0000256" key="2">
    <source>
        <dbReference type="ARBA" id="ARBA00023043"/>
    </source>
</evidence>
<proteinExistence type="predicted"/>
<dbReference type="PANTHER" id="PTHR24123:SF33">
    <property type="entry name" value="PROTEIN HOS4"/>
    <property type="match status" value="1"/>
</dbReference>
<feature type="repeat" description="ANK" evidence="3">
    <location>
        <begin position="1117"/>
        <end position="1146"/>
    </location>
</feature>
<dbReference type="Gene3D" id="1.25.40.20">
    <property type="entry name" value="Ankyrin repeat-containing domain"/>
    <property type="match status" value="4"/>
</dbReference>
<dbReference type="Pfam" id="PF24883">
    <property type="entry name" value="NPHP3_N"/>
    <property type="match status" value="1"/>
</dbReference>
<dbReference type="PROSITE" id="PS50088">
    <property type="entry name" value="ANK_REPEAT"/>
    <property type="match status" value="12"/>
</dbReference>
<organism evidence="6 7">
    <name type="scientific">Mycena sanguinolenta</name>
    <dbReference type="NCBI Taxonomy" id="230812"/>
    <lineage>
        <taxon>Eukaryota</taxon>
        <taxon>Fungi</taxon>
        <taxon>Dikarya</taxon>
        <taxon>Basidiomycota</taxon>
        <taxon>Agaricomycotina</taxon>
        <taxon>Agaricomycetes</taxon>
        <taxon>Agaricomycetidae</taxon>
        <taxon>Agaricales</taxon>
        <taxon>Marasmiineae</taxon>
        <taxon>Mycenaceae</taxon>
        <taxon>Mycena</taxon>
    </lineage>
</organism>
<evidence type="ECO:0000259" key="5">
    <source>
        <dbReference type="PROSITE" id="PS50837"/>
    </source>
</evidence>
<dbReference type="PANTHER" id="PTHR24123">
    <property type="entry name" value="ANKYRIN REPEAT-CONTAINING"/>
    <property type="match status" value="1"/>
</dbReference>
<feature type="repeat" description="ANK" evidence="3">
    <location>
        <begin position="1049"/>
        <end position="1081"/>
    </location>
</feature>
<dbReference type="SUPFAM" id="SSF48403">
    <property type="entry name" value="Ankyrin repeat"/>
    <property type="match status" value="3"/>
</dbReference>
<feature type="compositionally biased region" description="Polar residues" evidence="4">
    <location>
        <begin position="45"/>
        <end position="63"/>
    </location>
</feature>
<feature type="repeat" description="ANK" evidence="3">
    <location>
        <begin position="983"/>
        <end position="1015"/>
    </location>
</feature>
<feature type="repeat" description="ANK" evidence="3">
    <location>
        <begin position="819"/>
        <end position="851"/>
    </location>
</feature>
<keyword evidence="2 3" id="KW-0040">ANK repeat</keyword>
<dbReference type="OrthoDB" id="448455at2759"/>
<feature type="repeat" description="ANK" evidence="3">
    <location>
        <begin position="1150"/>
        <end position="1179"/>
    </location>
</feature>
<dbReference type="SMART" id="SM00248">
    <property type="entry name" value="ANK"/>
    <property type="match status" value="16"/>
</dbReference>
<accession>A0A8H6ZN43</accession>
<feature type="repeat" description="ANK" evidence="3">
    <location>
        <begin position="1016"/>
        <end position="1048"/>
    </location>
</feature>
<dbReference type="Proteomes" id="UP000623467">
    <property type="component" value="Unassembled WGS sequence"/>
</dbReference>
<dbReference type="InterPro" id="IPR051165">
    <property type="entry name" value="Multifunctional_ANK_Repeat"/>
</dbReference>
<dbReference type="InterPro" id="IPR002110">
    <property type="entry name" value="Ankyrin_rpt"/>
</dbReference>
<dbReference type="Pfam" id="PF12796">
    <property type="entry name" value="Ank_2"/>
    <property type="match status" value="6"/>
</dbReference>
<dbReference type="PROSITE" id="PS50297">
    <property type="entry name" value="ANK_REP_REGION"/>
    <property type="match status" value="10"/>
</dbReference>
<reference evidence="6" key="1">
    <citation type="submission" date="2020-05" db="EMBL/GenBank/DDBJ databases">
        <title>Mycena genomes resolve the evolution of fungal bioluminescence.</title>
        <authorList>
            <person name="Tsai I.J."/>
        </authorList>
    </citation>
    <scope>NUCLEOTIDE SEQUENCE</scope>
    <source>
        <strain evidence="6">160909Yilan</strain>
    </source>
</reference>
<dbReference type="InterPro" id="IPR054471">
    <property type="entry name" value="GPIID_WHD"/>
</dbReference>
<dbReference type="SUPFAM" id="SSF52540">
    <property type="entry name" value="P-loop containing nucleoside triphosphate hydrolases"/>
    <property type="match status" value="1"/>
</dbReference>